<sequence>MKRVFGRNVLAGMGTCVSAIGLAGCATMSNPAMDAADAAATTARADAVVTMVTPERARANPGNWPNADSPDALTDTATEARITGIIAGLTLEQKVGQLIQADIGSISPADLKTFPLGSLLAGGNSGPYGDERGSAADWDRMVREFRAAGLSYDGGGTPVPLIFGIDAVHGHNNIPNATIFPHNIGLGAARDTDMIRRIGAATAAEVAASGIEWTFAPTLAVPQDLRWGRAYEGYSSDPAIVAAYSAAMVEGLQGQIESRAMLPANKVAATAKHFLADGGTAGGKDQGDAQMDEAELVRIHNAGYPPAIEAGVLTAMASFSSWNGVKHHGNKTLLTDVLKDRMGFDGFLVGDWNGHGQVRGCEATDCAQAINAGLDMFMAPDSWKDLYANTLEQAQNGTIPVARLDDAVRRILRVKAKIGLLDNPMRDTAPYATVGKQEHLDLAREAVAKSLVLLKNNGSVLPIKPGARVMVTGPGANSMAMQSGGWTVSWQGADVTSEDFTNGQTIWQALDAATGAAGGTAVLSEDGSFKQKPDVAIVVYGETPYAEFQGDVATLDYQPASATDLASLEAIRAKGVPTVSVFLSGRPMFTNPEMNASDAFVAAWLPGTQANGIADVLIARRDGKTPRGFTGRLSFPWPNSCGGRGTPLFPLGTGYTYANVPQVGTLPDTCSDAVAGAAGEVRLFDRGLDQLATATVIDGGVTSALVNLVGSSGGGNFVAAGFDRTAQEDARRLTWTGPATLQLDFAGVEDTADQALEMLVKLDARPEGAVILKSGREGATGIDLAPTLALAAQKGFRTISVPLRCFDTGTQSDSGLDRIMLESSTPLVLELASARIVSQPPAAGCNGPF</sequence>
<dbReference type="Proteomes" id="UP000253727">
    <property type="component" value="Unassembled WGS sequence"/>
</dbReference>
<keyword evidence="6" id="KW-0326">Glycosidase</keyword>
<dbReference type="InterPro" id="IPR017853">
    <property type="entry name" value="GH"/>
</dbReference>
<dbReference type="Pfam" id="PF00933">
    <property type="entry name" value="Glyco_hydro_3"/>
    <property type="match status" value="1"/>
</dbReference>
<dbReference type="EC" id="3.2.1.21" evidence="6"/>
<feature type="signal peptide" evidence="2">
    <location>
        <begin position="1"/>
        <end position="34"/>
    </location>
</feature>
<dbReference type="InterPro" id="IPR002772">
    <property type="entry name" value="Glyco_hydro_3_C"/>
</dbReference>
<evidence type="ECO:0000256" key="2">
    <source>
        <dbReference type="SAM" id="SignalP"/>
    </source>
</evidence>
<dbReference type="GO" id="GO:0009251">
    <property type="term" value="P:glucan catabolic process"/>
    <property type="evidence" value="ECO:0007669"/>
    <property type="project" value="TreeGrafter"/>
</dbReference>
<dbReference type="InterPro" id="IPR001764">
    <property type="entry name" value="Glyco_hydro_3_N"/>
</dbReference>
<feature type="domain" description="Glycoside hydrolase family 3 N-terminal" evidence="3">
    <location>
        <begin position="90"/>
        <end position="414"/>
    </location>
</feature>
<feature type="chain" id="PRO_5016628867" evidence="2">
    <location>
        <begin position="35"/>
        <end position="849"/>
    </location>
</feature>
<dbReference type="InterPro" id="IPR051915">
    <property type="entry name" value="Cellulose_Degrad_GH3"/>
</dbReference>
<dbReference type="PROSITE" id="PS51257">
    <property type="entry name" value="PROKAR_LIPOPROTEIN"/>
    <property type="match status" value="1"/>
</dbReference>
<dbReference type="InterPro" id="IPR036881">
    <property type="entry name" value="Glyco_hydro_3_C_sf"/>
</dbReference>
<feature type="domain" description="Glycoside hydrolase family 3 C-terminal" evidence="4">
    <location>
        <begin position="451"/>
        <end position="657"/>
    </location>
</feature>
<dbReference type="PANTHER" id="PTHR30620">
    <property type="entry name" value="PERIPLASMIC BETA-GLUCOSIDASE-RELATED"/>
    <property type="match status" value="1"/>
</dbReference>
<protein>
    <submittedName>
        <fullName evidence="6">Beta-glucosidase</fullName>
        <ecNumber evidence="6">3.2.1.21</ecNumber>
    </submittedName>
</protein>
<evidence type="ECO:0000259" key="5">
    <source>
        <dbReference type="Pfam" id="PF18559"/>
    </source>
</evidence>
<accession>A0A369QD44</accession>
<keyword evidence="7" id="KW-1185">Reference proteome</keyword>
<reference evidence="6 7" key="1">
    <citation type="submission" date="2018-04" db="EMBL/GenBank/DDBJ databases">
        <title>Altererythrobacter sp. HME9302 genome sequencing and assembly.</title>
        <authorList>
            <person name="Kang H."/>
            <person name="Kim H."/>
            <person name="Joh K."/>
        </authorList>
    </citation>
    <scope>NUCLEOTIDE SEQUENCE [LARGE SCALE GENOMIC DNA]</scope>
    <source>
        <strain evidence="6 7">HME9302</strain>
    </source>
</reference>
<dbReference type="Gene3D" id="3.40.50.1700">
    <property type="entry name" value="Glycoside hydrolase family 3 C-terminal domain"/>
    <property type="match status" value="1"/>
</dbReference>
<dbReference type="RefSeq" id="WP_230079960.1">
    <property type="nucleotide sequence ID" value="NZ_QBKA01000002.1"/>
</dbReference>
<dbReference type="Gene3D" id="2.60.120.430">
    <property type="entry name" value="Galactose-binding lectin"/>
    <property type="match status" value="1"/>
</dbReference>
<dbReference type="InterPro" id="IPR041443">
    <property type="entry name" value="Exop_C"/>
</dbReference>
<dbReference type="SUPFAM" id="SSF51445">
    <property type="entry name" value="(Trans)glycosidases"/>
    <property type="match status" value="1"/>
</dbReference>
<dbReference type="InterPro" id="IPR036962">
    <property type="entry name" value="Glyco_hydro_3_N_sf"/>
</dbReference>
<dbReference type="EMBL" id="QBKA01000002">
    <property type="protein sequence ID" value="RDC60839.1"/>
    <property type="molecule type" value="Genomic_DNA"/>
</dbReference>
<name>A0A369QD44_9SPHN</name>
<evidence type="ECO:0000313" key="7">
    <source>
        <dbReference type="Proteomes" id="UP000253727"/>
    </source>
</evidence>
<evidence type="ECO:0000256" key="1">
    <source>
        <dbReference type="ARBA" id="ARBA00022801"/>
    </source>
</evidence>
<dbReference type="PANTHER" id="PTHR30620:SF77">
    <property type="entry name" value="LYSOSOMAL BETA GLUCOSIDASE-LIKE"/>
    <property type="match status" value="1"/>
</dbReference>
<keyword evidence="1 6" id="KW-0378">Hydrolase</keyword>
<proteinExistence type="predicted"/>
<dbReference type="Gene3D" id="3.20.20.300">
    <property type="entry name" value="Glycoside hydrolase, family 3, N-terminal domain"/>
    <property type="match status" value="1"/>
</dbReference>
<keyword evidence="2" id="KW-0732">Signal</keyword>
<feature type="domain" description="ExoP galactose-binding-like" evidence="5">
    <location>
        <begin position="715"/>
        <end position="836"/>
    </location>
</feature>
<organism evidence="6 7">
    <name type="scientific">Alteripontixanthobacter maritimus</name>
    <dbReference type="NCBI Taxonomy" id="2161824"/>
    <lineage>
        <taxon>Bacteria</taxon>
        <taxon>Pseudomonadati</taxon>
        <taxon>Pseudomonadota</taxon>
        <taxon>Alphaproteobacteria</taxon>
        <taxon>Sphingomonadales</taxon>
        <taxon>Erythrobacteraceae</taxon>
        <taxon>Alteripontixanthobacter</taxon>
    </lineage>
</organism>
<dbReference type="PRINTS" id="PR00133">
    <property type="entry name" value="GLHYDRLASE3"/>
</dbReference>
<comment type="caution">
    <text evidence="6">The sequence shown here is derived from an EMBL/GenBank/DDBJ whole genome shotgun (WGS) entry which is preliminary data.</text>
</comment>
<dbReference type="Pfam" id="PF01915">
    <property type="entry name" value="Glyco_hydro_3_C"/>
    <property type="match status" value="1"/>
</dbReference>
<dbReference type="GO" id="GO:0008422">
    <property type="term" value="F:beta-glucosidase activity"/>
    <property type="evidence" value="ECO:0007669"/>
    <property type="project" value="UniProtKB-EC"/>
</dbReference>
<evidence type="ECO:0000259" key="4">
    <source>
        <dbReference type="Pfam" id="PF01915"/>
    </source>
</evidence>
<evidence type="ECO:0000313" key="6">
    <source>
        <dbReference type="EMBL" id="RDC60839.1"/>
    </source>
</evidence>
<dbReference type="AlphaFoldDB" id="A0A369QD44"/>
<gene>
    <name evidence="6" type="primary">bglX</name>
    <name evidence="6" type="ORF">HME9302_02055</name>
</gene>
<evidence type="ECO:0000259" key="3">
    <source>
        <dbReference type="Pfam" id="PF00933"/>
    </source>
</evidence>
<dbReference type="SUPFAM" id="SSF52279">
    <property type="entry name" value="Beta-D-glucan exohydrolase, C-terminal domain"/>
    <property type="match status" value="1"/>
</dbReference>
<dbReference type="Pfam" id="PF18559">
    <property type="entry name" value="Exop_C"/>
    <property type="match status" value="1"/>
</dbReference>